<evidence type="ECO:0000313" key="3">
    <source>
        <dbReference type="EMBL" id="MEQ2578009.1"/>
    </source>
</evidence>
<dbReference type="Pfam" id="PF02645">
    <property type="entry name" value="DegV"/>
    <property type="match status" value="1"/>
</dbReference>
<protein>
    <submittedName>
        <fullName evidence="3">DegV family protein</fullName>
    </submittedName>
</protein>
<evidence type="ECO:0000313" key="4">
    <source>
        <dbReference type="Proteomes" id="UP001470288"/>
    </source>
</evidence>
<sequence length="286" mass="31468">MRSYVISTDSSADLSEAYLKEHQITMISLSCILNGKIYNSENPITPKQLYDNIREGAMPTTSQVNPEQAKAAFEPLLKEGKDILHLAFSSGLSGSCQSARIAAEELQDEYPERKIVVIDTLLAALGQGLLVYKAVQLKEQGASMDEVADWCEKNKDYIASYVTVDDLFHLYRGGRVSRSSAVLGSMVGIKPIIRVNEEGKLEVIGKVRGRKKAIQTIIKDLMERIRDGEKTVFISHGDCLEEAEAIKQKLITDYGMEDVQIEYVGPVIGAHTGVGVLAIFALANSR</sequence>
<dbReference type="InterPro" id="IPR050270">
    <property type="entry name" value="DegV_domain_contain"/>
</dbReference>
<dbReference type="Gene3D" id="3.30.1180.10">
    <property type="match status" value="1"/>
</dbReference>
<keyword evidence="4" id="KW-1185">Reference proteome</keyword>
<dbReference type="EMBL" id="JBBMFC010000005">
    <property type="protein sequence ID" value="MEQ2578009.1"/>
    <property type="molecule type" value="Genomic_DNA"/>
</dbReference>
<comment type="function">
    <text evidence="1">May bind long-chain fatty acids, such as palmitate, and may play a role in lipid transport or fatty acid metabolism.</text>
</comment>
<name>A0ABV1I060_9FIRM</name>
<dbReference type="SUPFAM" id="SSF82549">
    <property type="entry name" value="DAK1/DegV-like"/>
    <property type="match status" value="1"/>
</dbReference>
<dbReference type="Gene3D" id="3.40.50.10440">
    <property type="entry name" value="Dihydroxyacetone kinase, domain 1"/>
    <property type="match status" value="1"/>
</dbReference>
<dbReference type="InterPro" id="IPR043168">
    <property type="entry name" value="DegV_C"/>
</dbReference>
<organism evidence="3 4">
    <name type="scientific">Hominiventricola aquisgranensis</name>
    <dbReference type="NCBI Taxonomy" id="3133164"/>
    <lineage>
        <taxon>Bacteria</taxon>
        <taxon>Bacillati</taxon>
        <taxon>Bacillota</taxon>
        <taxon>Clostridia</taxon>
        <taxon>Lachnospirales</taxon>
        <taxon>Lachnospiraceae</taxon>
        <taxon>Hominiventricola</taxon>
    </lineage>
</organism>
<dbReference type="InterPro" id="IPR003797">
    <property type="entry name" value="DegV"/>
</dbReference>
<dbReference type="Proteomes" id="UP001470288">
    <property type="component" value="Unassembled WGS sequence"/>
</dbReference>
<dbReference type="NCBIfam" id="TIGR00762">
    <property type="entry name" value="DegV"/>
    <property type="match status" value="1"/>
</dbReference>
<comment type="caution">
    <text evidence="3">The sequence shown here is derived from an EMBL/GenBank/DDBJ whole genome shotgun (WGS) entry which is preliminary data.</text>
</comment>
<dbReference type="Gene3D" id="2.20.28.50">
    <property type="entry name" value="degv family protein"/>
    <property type="match status" value="1"/>
</dbReference>
<proteinExistence type="predicted"/>
<evidence type="ECO:0000256" key="1">
    <source>
        <dbReference type="ARBA" id="ARBA00003238"/>
    </source>
</evidence>
<evidence type="ECO:0000256" key="2">
    <source>
        <dbReference type="ARBA" id="ARBA00023121"/>
    </source>
</evidence>
<accession>A0ABV1I060</accession>
<dbReference type="PANTHER" id="PTHR33434:SF3">
    <property type="entry name" value="DEGV DOMAIN-CONTAINING PROTEIN YITS"/>
    <property type="match status" value="1"/>
</dbReference>
<reference evidence="3 4" key="1">
    <citation type="submission" date="2024-03" db="EMBL/GenBank/DDBJ databases">
        <title>Human intestinal bacterial collection.</title>
        <authorList>
            <person name="Pauvert C."/>
            <person name="Hitch T.C.A."/>
            <person name="Clavel T."/>
        </authorList>
    </citation>
    <scope>NUCLEOTIDE SEQUENCE [LARGE SCALE GENOMIC DNA]</scope>
    <source>
        <strain evidence="3 4">CLA-AA-H78B</strain>
    </source>
</reference>
<keyword evidence="2" id="KW-0446">Lipid-binding</keyword>
<dbReference type="PROSITE" id="PS51482">
    <property type="entry name" value="DEGV"/>
    <property type="match status" value="1"/>
</dbReference>
<dbReference type="PANTHER" id="PTHR33434">
    <property type="entry name" value="DEGV DOMAIN-CONTAINING PROTEIN DR_1986-RELATED"/>
    <property type="match status" value="1"/>
</dbReference>
<gene>
    <name evidence="3" type="ORF">WMO62_04005</name>
</gene>
<dbReference type="RefSeq" id="WP_349143884.1">
    <property type="nucleotide sequence ID" value="NZ_JBBMFC010000005.1"/>
</dbReference>